<evidence type="ECO:0000313" key="3">
    <source>
        <dbReference type="Proteomes" id="UP000787635"/>
    </source>
</evidence>
<dbReference type="EMBL" id="JAAVNE010000086">
    <property type="protein sequence ID" value="NKC34455.1"/>
    <property type="molecule type" value="Genomic_DNA"/>
</dbReference>
<comment type="caution">
    <text evidence="2">The sequence shown here is derived from an EMBL/GenBank/DDBJ whole genome shotgun (WGS) entry which is preliminary data.</text>
</comment>
<organism evidence="2 3">
    <name type="scientific">Falsiroseomonas selenitidurans</name>
    <dbReference type="NCBI Taxonomy" id="2716335"/>
    <lineage>
        <taxon>Bacteria</taxon>
        <taxon>Pseudomonadati</taxon>
        <taxon>Pseudomonadota</taxon>
        <taxon>Alphaproteobacteria</taxon>
        <taxon>Acetobacterales</taxon>
        <taxon>Roseomonadaceae</taxon>
        <taxon>Falsiroseomonas</taxon>
    </lineage>
</organism>
<keyword evidence="1" id="KW-0472">Membrane</keyword>
<protein>
    <recommendedName>
        <fullName evidence="4">L-lactate permease</fullName>
    </recommendedName>
</protein>
<keyword evidence="3" id="KW-1185">Reference proteome</keyword>
<feature type="transmembrane region" description="Helical" evidence="1">
    <location>
        <begin position="37"/>
        <end position="60"/>
    </location>
</feature>
<proteinExistence type="predicted"/>
<sequence length="77" mass="7997">MSSLVAICLAPLTLFFSLVRRAPWASVIIGSAATVLAFATRYGTTGAVLAMFVGSVLIWLGETGRTRLPEPSVAAGD</sequence>
<dbReference type="RefSeq" id="WP_168035157.1">
    <property type="nucleotide sequence ID" value="NZ_JAAVNE010000086.1"/>
</dbReference>
<name>A0ABX1ECB4_9PROT</name>
<keyword evidence="1" id="KW-1133">Transmembrane helix</keyword>
<evidence type="ECO:0000256" key="1">
    <source>
        <dbReference type="SAM" id="Phobius"/>
    </source>
</evidence>
<dbReference type="Proteomes" id="UP000787635">
    <property type="component" value="Unassembled WGS sequence"/>
</dbReference>
<keyword evidence="1" id="KW-0812">Transmembrane</keyword>
<evidence type="ECO:0008006" key="4">
    <source>
        <dbReference type="Google" id="ProtNLM"/>
    </source>
</evidence>
<evidence type="ECO:0000313" key="2">
    <source>
        <dbReference type="EMBL" id="NKC34455.1"/>
    </source>
</evidence>
<gene>
    <name evidence="2" type="ORF">HEQ75_26625</name>
</gene>
<reference evidence="2 3" key="1">
    <citation type="submission" date="2020-03" db="EMBL/GenBank/DDBJ databases">
        <title>Roseomonas selenitidurans sp. nov. isolated from urban soil.</title>
        <authorList>
            <person name="Liu H."/>
        </authorList>
    </citation>
    <scope>NUCLEOTIDE SEQUENCE [LARGE SCALE GENOMIC DNA]</scope>
    <source>
        <strain evidence="2 3">BU-1</strain>
    </source>
</reference>
<accession>A0ABX1ECB4</accession>